<keyword evidence="18" id="KW-0812">Transmembrane</keyword>
<feature type="binding site" evidence="17">
    <location>
        <position position="247"/>
    </location>
    <ligand>
        <name>Zn(2+)</name>
        <dbReference type="ChEBI" id="CHEBI:29105"/>
    </ligand>
</feature>
<keyword evidence="18" id="KW-1133">Transmembrane helix</keyword>
<comment type="pathway">
    <text evidence="4 17">Metabolic intermediate biosynthesis; chorismate biosynthesis; chorismate from D-erythrose 4-phosphate and phosphoenolpyruvate: step 2/7.</text>
</comment>
<dbReference type="FunFam" id="3.40.50.1970:FF:000001">
    <property type="entry name" value="3-dehydroquinate synthase"/>
    <property type="match status" value="1"/>
</dbReference>
<dbReference type="SUPFAM" id="SSF56796">
    <property type="entry name" value="Dehydroquinate synthase-like"/>
    <property type="match status" value="1"/>
</dbReference>
<dbReference type="GO" id="GO:0000166">
    <property type="term" value="F:nucleotide binding"/>
    <property type="evidence" value="ECO:0007669"/>
    <property type="project" value="UniProtKB-KW"/>
</dbReference>
<keyword evidence="16 17" id="KW-0170">Cobalt</keyword>
<dbReference type="GO" id="GO:0009073">
    <property type="term" value="P:aromatic amino acid family biosynthetic process"/>
    <property type="evidence" value="ECO:0007669"/>
    <property type="project" value="UniProtKB-KW"/>
</dbReference>
<evidence type="ECO:0000256" key="2">
    <source>
        <dbReference type="ARBA" id="ARBA00001911"/>
    </source>
</evidence>
<keyword evidence="10 17" id="KW-0479">Metal-binding</keyword>
<evidence type="ECO:0000256" key="9">
    <source>
        <dbReference type="ARBA" id="ARBA00022605"/>
    </source>
</evidence>
<organism evidence="21 22">
    <name type="scientific">Bacillus gaemokensis</name>
    <dbReference type="NCBI Taxonomy" id="574375"/>
    <lineage>
        <taxon>Bacteria</taxon>
        <taxon>Bacillati</taxon>
        <taxon>Bacillota</taxon>
        <taxon>Bacilli</taxon>
        <taxon>Bacillales</taxon>
        <taxon>Bacillaceae</taxon>
        <taxon>Bacillus</taxon>
        <taxon>Bacillus cereus group</taxon>
    </lineage>
</organism>
<evidence type="ECO:0000259" key="19">
    <source>
        <dbReference type="Pfam" id="PF01761"/>
    </source>
</evidence>
<evidence type="ECO:0000256" key="10">
    <source>
        <dbReference type="ARBA" id="ARBA00022723"/>
    </source>
</evidence>
<keyword evidence="15 17" id="KW-0456">Lyase</keyword>
<comment type="function">
    <text evidence="17">Catalyzes the conversion of 3-deoxy-D-arabino-heptulosonate 7-phosphate (DAHP) to dehydroquinate (DHQ).</text>
</comment>
<dbReference type="InterPro" id="IPR016037">
    <property type="entry name" value="DHQ_synth_AroB"/>
</dbReference>
<dbReference type="InterPro" id="IPR030963">
    <property type="entry name" value="DHQ_synth_fam"/>
</dbReference>
<comment type="subcellular location">
    <subcellularLocation>
        <location evidence="3 17">Cytoplasm</location>
    </subcellularLocation>
</comment>
<comment type="caution">
    <text evidence="21">The sequence shown here is derived from an EMBL/GenBank/DDBJ whole genome shotgun (WGS) entry which is preliminary data.</text>
</comment>
<feature type="transmembrane region" description="Helical" evidence="18">
    <location>
        <begin position="99"/>
        <end position="120"/>
    </location>
</feature>
<evidence type="ECO:0000256" key="5">
    <source>
        <dbReference type="ARBA" id="ARBA00005412"/>
    </source>
</evidence>
<dbReference type="OrthoDB" id="9806583at2"/>
<dbReference type="EMBL" id="JOTM01000026">
    <property type="protein sequence ID" value="KEK22749.1"/>
    <property type="molecule type" value="Genomic_DNA"/>
</dbReference>
<dbReference type="GO" id="GO:0003856">
    <property type="term" value="F:3-dehydroquinate synthase activity"/>
    <property type="evidence" value="ECO:0007669"/>
    <property type="project" value="UniProtKB-UniRule"/>
</dbReference>
<dbReference type="PANTHER" id="PTHR43622:SF7">
    <property type="entry name" value="3-DEHYDROQUINATE SYNTHASE, CHLOROPLASTIC"/>
    <property type="match status" value="1"/>
</dbReference>
<feature type="binding site" evidence="17">
    <location>
        <begin position="130"/>
        <end position="131"/>
    </location>
    <ligand>
        <name>NAD(+)</name>
        <dbReference type="ChEBI" id="CHEBI:57540"/>
    </ligand>
</feature>
<evidence type="ECO:0000256" key="11">
    <source>
        <dbReference type="ARBA" id="ARBA00022741"/>
    </source>
</evidence>
<gene>
    <name evidence="17" type="primary">aroB</name>
    <name evidence="21" type="ORF">BAGA_16685</name>
</gene>
<sequence length="364" mass="40835">MENIHIQTKSKEYDVYIGRDALSHLTALVRNMKPAVSNVMVISDEAVASLHLHTVMDTLRLEQDVFSFVIPSGEKEKSFENFYAAHTSALENKMDRNSLVIALGGGMIGDLAGFVAATFMRGIRFIQVPTTLLAHDSAVGGKVAINHPLGKNMIGAFHQPEAVLYHTPFLNSLPEKEWRSGFAEAIKHALIGDVELYHWLKREVKTLEDIRDEKLIYILKRAIPVKANIVAQDETEKGVRAHLNFGHTLGHALEKEMGYGNITHGDGVAIGMLFAIFLSEQIYKIDLGYKEIKRWFSQYDYPNMPSYLNVERLVQVMKQDKKASAGTIHMVLMQEYGVVNVVSISDETLHAALEAFQIEMPQEL</sequence>
<evidence type="ECO:0000256" key="8">
    <source>
        <dbReference type="ARBA" id="ARBA00022490"/>
    </source>
</evidence>
<protein>
    <recommendedName>
        <fullName evidence="7 17">3-dehydroquinate synthase</fullName>
        <shortName evidence="17">DHQS</shortName>
        <ecNumber evidence="6 17">4.2.3.4</ecNumber>
    </recommendedName>
</protein>
<evidence type="ECO:0000256" key="12">
    <source>
        <dbReference type="ARBA" id="ARBA00022833"/>
    </source>
</evidence>
<comment type="cofactor">
    <cofactor evidence="17">
        <name>Co(2+)</name>
        <dbReference type="ChEBI" id="CHEBI:48828"/>
    </cofactor>
    <cofactor evidence="17">
        <name>Zn(2+)</name>
        <dbReference type="ChEBI" id="CHEBI:29105"/>
    </cofactor>
    <text evidence="17">Binds 1 divalent metal cation per subunit. Can use either Co(2+) or Zn(2+).</text>
</comment>
<keyword evidence="14 17" id="KW-0057">Aromatic amino acid biosynthesis</keyword>
<comment type="similarity">
    <text evidence="5 17">Belongs to the sugar phosphate cyclases superfamily. Dehydroquinate synthase family.</text>
</comment>
<accession>A0A073K623</accession>
<dbReference type="InterPro" id="IPR050071">
    <property type="entry name" value="Dehydroquinate_synthase"/>
</dbReference>
<evidence type="ECO:0000256" key="3">
    <source>
        <dbReference type="ARBA" id="ARBA00004496"/>
    </source>
</evidence>
<dbReference type="Pfam" id="PF01761">
    <property type="entry name" value="DHQ_synthase"/>
    <property type="match status" value="1"/>
</dbReference>
<proteinExistence type="inferred from homology"/>
<evidence type="ECO:0000259" key="20">
    <source>
        <dbReference type="Pfam" id="PF24621"/>
    </source>
</evidence>
<evidence type="ECO:0000313" key="21">
    <source>
        <dbReference type="EMBL" id="KEK22749.1"/>
    </source>
</evidence>
<dbReference type="HAMAP" id="MF_00110">
    <property type="entry name" value="DHQ_synthase"/>
    <property type="match status" value="1"/>
</dbReference>
<comment type="caution">
    <text evidence="17">Lacks conserved residue(s) required for the propagation of feature annotation.</text>
</comment>
<feature type="binding site" evidence="17">
    <location>
        <position position="151"/>
    </location>
    <ligand>
        <name>NAD(+)</name>
        <dbReference type="ChEBI" id="CHEBI:57540"/>
    </ligand>
</feature>
<dbReference type="InterPro" id="IPR056179">
    <property type="entry name" value="DHQS_C"/>
</dbReference>
<dbReference type="Pfam" id="PF24621">
    <property type="entry name" value="DHQS_C"/>
    <property type="match status" value="1"/>
</dbReference>
<evidence type="ECO:0000256" key="14">
    <source>
        <dbReference type="ARBA" id="ARBA00023141"/>
    </source>
</evidence>
<feature type="binding site" evidence="17">
    <location>
        <position position="142"/>
    </location>
    <ligand>
        <name>NAD(+)</name>
        <dbReference type="ChEBI" id="CHEBI:57540"/>
    </ligand>
</feature>
<keyword evidence="18" id="KW-0472">Membrane</keyword>
<dbReference type="PANTHER" id="PTHR43622">
    <property type="entry name" value="3-DEHYDROQUINATE SYNTHASE"/>
    <property type="match status" value="1"/>
</dbReference>
<dbReference type="eggNOG" id="COG0337">
    <property type="taxonomic scope" value="Bacteria"/>
</dbReference>
<keyword evidence="13 17" id="KW-0520">NAD</keyword>
<dbReference type="STRING" id="574375.AZF08_24185"/>
<comment type="catalytic activity">
    <reaction evidence="1 17">
        <text>7-phospho-2-dehydro-3-deoxy-D-arabino-heptonate = 3-dehydroquinate + phosphate</text>
        <dbReference type="Rhea" id="RHEA:21968"/>
        <dbReference type="ChEBI" id="CHEBI:32364"/>
        <dbReference type="ChEBI" id="CHEBI:43474"/>
        <dbReference type="ChEBI" id="CHEBI:58394"/>
        <dbReference type="EC" id="4.2.3.4"/>
    </reaction>
</comment>
<keyword evidence="8 17" id="KW-0963">Cytoplasm</keyword>
<dbReference type="CDD" id="cd08195">
    <property type="entry name" value="DHQS"/>
    <property type="match status" value="1"/>
</dbReference>
<dbReference type="GO" id="GO:0008652">
    <property type="term" value="P:amino acid biosynthetic process"/>
    <property type="evidence" value="ECO:0007669"/>
    <property type="project" value="UniProtKB-KW"/>
</dbReference>
<reference evidence="21 22" key="1">
    <citation type="submission" date="2014-06" db="EMBL/GenBank/DDBJ databases">
        <title>Draft genome sequence of Bacillus gaemokensis JCM 15801 (MCCC 1A00707).</title>
        <authorList>
            <person name="Lai Q."/>
            <person name="Liu Y."/>
            <person name="Shao Z."/>
        </authorList>
    </citation>
    <scope>NUCLEOTIDE SEQUENCE [LARGE SCALE GENOMIC DNA]</scope>
    <source>
        <strain evidence="21 22">JCM 15801</strain>
    </source>
</reference>
<evidence type="ECO:0000256" key="1">
    <source>
        <dbReference type="ARBA" id="ARBA00001393"/>
    </source>
</evidence>
<dbReference type="GO" id="GO:0046872">
    <property type="term" value="F:metal ion binding"/>
    <property type="evidence" value="ECO:0007669"/>
    <property type="project" value="UniProtKB-KW"/>
</dbReference>
<dbReference type="GO" id="GO:0005737">
    <property type="term" value="C:cytoplasm"/>
    <property type="evidence" value="ECO:0007669"/>
    <property type="project" value="UniProtKB-SubCell"/>
</dbReference>
<comment type="cofactor">
    <cofactor evidence="2 17">
        <name>NAD(+)</name>
        <dbReference type="ChEBI" id="CHEBI:57540"/>
    </cofactor>
</comment>
<dbReference type="PIRSF" id="PIRSF001455">
    <property type="entry name" value="DHQ_synth"/>
    <property type="match status" value="1"/>
</dbReference>
<feature type="domain" description="3-dehydroquinate synthase C-terminal" evidence="20">
    <location>
        <begin position="181"/>
        <end position="323"/>
    </location>
</feature>
<evidence type="ECO:0000256" key="6">
    <source>
        <dbReference type="ARBA" id="ARBA00013031"/>
    </source>
</evidence>
<feature type="binding site" evidence="17">
    <location>
        <position position="264"/>
    </location>
    <ligand>
        <name>Zn(2+)</name>
        <dbReference type="ChEBI" id="CHEBI:29105"/>
    </ligand>
</feature>
<dbReference type="AlphaFoldDB" id="A0A073K623"/>
<keyword evidence="11 17" id="KW-0547">Nucleotide-binding</keyword>
<dbReference type="EC" id="4.2.3.4" evidence="6 17"/>
<dbReference type="Gene3D" id="3.40.50.1970">
    <property type="match status" value="1"/>
</dbReference>
<evidence type="ECO:0000256" key="13">
    <source>
        <dbReference type="ARBA" id="ARBA00023027"/>
    </source>
</evidence>
<dbReference type="Proteomes" id="UP000027778">
    <property type="component" value="Unassembled WGS sequence"/>
</dbReference>
<evidence type="ECO:0000256" key="17">
    <source>
        <dbReference type="HAMAP-Rule" id="MF_00110"/>
    </source>
</evidence>
<keyword evidence="22" id="KW-1185">Reference proteome</keyword>
<evidence type="ECO:0000256" key="15">
    <source>
        <dbReference type="ARBA" id="ARBA00023239"/>
    </source>
</evidence>
<dbReference type="NCBIfam" id="TIGR01357">
    <property type="entry name" value="aroB"/>
    <property type="match status" value="1"/>
</dbReference>
<feature type="domain" description="3-dehydroquinate synthase N-terminal" evidence="19">
    <location>
        <begin position="68"/>
        <end position="179"/>
    </location>
</feature>
<name>A0A073K623_9BACI</name>
<evidence type="ECO:0000256" key="4">
    <source>
        <dbReference type="ARBA" id="ARBA00004661"/>
    </source>
</evidence>
<feature type="binding site" evidence="17">
    <location>
        <position position="184"/>
    </location>
    <ligand>
        <name>Zn(2+)</name>
        <dbReference type="ChEBI" id="CHEBI:29105"/>
    </ligand>
</feature>
<evidence type="ECO:0000313" key="22">
    <source>
        <dbReference type="Proteomes" id="UP000027778"/>
    </source>
</evidence>
<evidence type="ECO:0000256" key="7">
    <source>
        <dbReference type="ARBA" id="ARBA00017684"/>
    </source>
</evidence>
<dbReference type="GO" id="GO:0009423">
    <property type="term" value="P:chorismate biosynthetic process"/>
    <property type="evidence" value="ECO:0007669"/>
    <property type="project" value="UniProtKB-UniRule"/>
</dbReference>
<keyword evidence="9 17" id="KW-0028">Amino-acid biosynthesis</keyword>
<dbReference type="Gene3D" id="1.20.1090.10">
    <property type="entry name" value="Dehydroquinate synthase-like - alpha domain"/>
    <property type="match status" value="1"/>
</dbReference>
<dbReference type="InterPro" id="IPR030960">
    <property type="entry name" value="DHQS/DOIS_N"/>
</dbReference>
<evidence type="ECO:0000256" key="16">
    <source>
        <dbReference type="ARBA" id="ARBA00023285"/>
    </source>
</evidence>
<feature type="binding site" evidence="17">
    <location>
        <begin position="72"/>
        <end position="77"/>
    </location>
    <ligand>
        <name>NAD(+)</name>
        <dbReference type="ChEBI" id="CHEBI:57540"/>
    </ligand>
</feature>
<dbReference type="RefSeq" id="WP_033676959.1">
    <property type="nucleotide sequence ID" value="NZ_JOTM01000026.1"/>
</dbReference>
<dbReference type="UniPathway" id="UPA00053">
    <property type="reaction ID" value="UER00085"/>
</dbReference>
<evidence type="ECO:0000256" key="18">
    <source>
        <dbReference type="SAM" id="Phobius"/>
    </source>
</evidence>
<keyword evidence="12 17" id="KW-0862">Zinc</keyword>